<dbReference type="AlphaFoldDB" id="A0A8H3FJ40"/>
<keyword evidence="4" id="KW-1185">Reference proteome</keyword>
<feature type="compositionally biased region" description="Low complexity" evidence="1">
    <location>
        <begin position="73"/>
        <end position="86"/>
    </location>
</feature>
<sequence length="413" mass="45245">MFFPAIIVLIASSLTRAHPENDKTQALFVRSPIQPLHHNNADSFLHPISANEIGWASLWRRGGSRSRRKSSKPSEPQSPASPPASAHKPDANTPISDASVQQRNQATQSRPAIGTRGGQSDTKLSRSSSLANYLDFGGKPFHPEPAQSGIDRSSEGAQSKSASPKRPSSSDHRVKSVDMSGVVVGPAYAERIKNKAAIRAAHISAMESASRGILAANTRAALLAREGKHEPPRPAENYQALKDAKAEFRRTQRDINEKTDIAGKALTHGSAIDPATIQKFHRADDAIVKADKVAYGFVDAHGAAAISAIDQRRWSDFGEHIKNERKSVARSNANKAYHGAMKAAQQDRYNAQQVSKLGSKDPAMTKFFQHAIADRKEFEAAKEHYSMMYHHYQDARQRFPDSSSSEDEEKTFP</sequence>
<keyword evidence="2" id="KW-0732">Signal</keyword>
<gene>
    <name evidence="3" type="ORF">GOMPHAMPRED_003885</name>
</gene>
<feature type="compositionally biased region" description="Polar residues" evidence="1">
    <location>
        <begin position="118"/>
        <end position="131"/>
    </location>
</feature>
<evidence type="ECO:0000256" key="1">
    <source>
        <dbReference type="SAM" id="MobiDB-lite"/>
    </source>
</evidence>
<evidence type="ECO:0000313" key="3">
    <source>
        <dbReference type="EMBL" id="CAF9925428.1"/>
    </source>
</evidence>
<reference evidence="3" key="1">
    <citation type="submission" date="2021-03" db="EMBL/GenBank/DDBJ databases">
        <authorList>
            <person name="Tagirdzhanova G."/>
        </authorList>
    </citation>
    <scope>NUCLEOTIDE SEQUENCE</scope>
</reference>
<proteinExistence type="predicted"/>
<dbReference type="Proteomes" id="UP000664169">
    <property type="component" value="Unassembled WGS sequence"/>
</dbReference>
<evidence type="ECO:0000256" key="2">
    <source>
        <dbReference type="SAM" id="SignalP"/>
    </source>
</evidence>
<protein>
    <submittedName>
        <fullName evidence="3">Uncharacterized protein</fullName>
    </submittedName>
</protein>
<feature type="chain" id="PRO_5034486577" evidence="2">
    <location>
        <begin position="18"/>
        <end position="413"/>
    </location>
</feature>
<evidence type="ECO:0000313" key="4">
    <source>
        <dbReference type="Proteomes" id="UP000664169"/>
    </source>
</evidence>
<name>A0A8H3FJ40_9LECA</name>
<dbReference type="EMBL" id="CAJPDQ010000023">
    <property type="protein sequence ID" value="CAF9925428.1"/>
    <property type="molecule type" value="Genomic_DNA"/>
</dbReference>
<feature type="compositionally biased region" description="Polar residues" evidence="1">
    <location>
        <begin position="93"/>
        <end position="110"/>
    </location>
</feature>
<organism evidence="3 4">
    <name type="scientific">Gomphillus americanus</name>
    <dbReference type="NCBI Taxonomy" id="1940652"/>
    <lineage>
        <taxon>Eukaryota</taxon>
        <taxon>Fungi</taxon>
        <taxon>Dikarya</taxon>
        <taxon>Ascomycota</taxon>
        <taxon>Pezizomycotina</taxon>
        <taxon>Lecanoromycetes</taxon>
        <taxon>OSLEUM clade</taxon>
        <taxon>Ostropomycetidae</taxon>
        <taxon>Ostropales</taxon>
        <taxon>Graphidaceae</taxon>
        <taxon>Gomphilloideae</taxon>
        <taxon>Gomphillus</taxon>
    </lineage>
</organism>
<comment type="caution">
    <text evidence="3">The sequence shown here is derived from an EMBL/GenBank/DDBJ whole genome shotgun (WGS) entry which is preliminary data.</text>
</comment>
<feature type="signal peptide" evidence="2">
    <location>
        <begin position="1"/>
        <end position="17"/>
    </location>
</feature>
<accession>A0A8H3FJ40</accession>
<feature type="region of interest" description="Disordered" evidence="1">
    <location>
        <begin position="64"/>
        <end position="178"/>
    </location>
</feature>